<gene>
    <name evidence="6" type="ORF">A306_00007333</name>
</gene>
<feature type="region of interest" description="Disordered" evidence="4">
    <location>
        <begin position="222"/>
        <end position="248"/>
    </location>
</feature>
<keyword evidence="2" id="KW-0963">Cytoplasm</keyword>
<evidence type="ECO:0000313" key="6">
    <source>
        <dbReference type="EMBL" id="PKK23029.1"/>
    </source>
</evidence>
<dbReference type="PANTHER" id="PTHR16093:SF4">
    <property type="entry name" value="INNATE IMMUNITY ACTIVATOR PROTEIN"/>
    <property type="match status" value="1"/>
</dbReference>
<dbReference type="InterPro" id="IPR043447">
    <property type="entry name" value="CCDC120/INAVA"/>
</dbReference>
<feature type="region of interest" description="Disordered" evidence="4">
    <location>
        <begin position="42"/>
        <end position="170"/>
    </location>
</feature>
<organism evidence="6 7">
    <name type="scientific">Columba livia</name>
    <name type="common">Rock dove</name>
    <dbReference type="NCBI Taxonomy" id="8932"/>
    <lineage>
        <taxon>Eukaryota</taxon>
        <taxon>Metazoa</taxon>
        <taxon>Chordata</taxon>
        <taxon>Craniata</taxon>
        <taxon>Vertebrata</taxon>
        <taxon>Euteleostomi</taxon>
        <taxon>Archelosauria</taxon>
        <taxon>Archosauria</taxon>
        <taxon>Dinosauria</taxon>
        <taxon>Saurischia</taxon>
        <taxon>Theropoda</taxon>
        <taxon>Coelurosauria</taxon>
        <taxon>Aves</taxon>
        <taxon>Neognathae</taxon>
        <taxon>Neoaves</taxon>
        <taxon>Columbimorphae</taxon>
        <taxon>Columbiformes</taxon>
        <taxon>Columbidae</taxon>
        <taxon>Columba</taxon>
    </lineage>
</organism>
<accession>A0A2I0M033</accession>
<evidence type="ECO:0000259" key="5">
    <source>
        <dbReference type="Pfam" id="PF11819"/>
    </source>
</evidence>
<evidence type="ECO:0000313" key="7">
    <source>
        <dbReference type="Proteomes" id="UP000053872"/>
    </source>
</evidence>
<feature type="compositionally biased region" description="Basic and acidic residues" evidence="4">
    <location>
        <begin position="116"/>
        <end position="125"/>
    </location>
</feature>
<evidence type="ECO:0000256" key="3">
    <source>
        <dbReference type="ARBA" id="ARBA00023054"/>
    </source>
</evidence>
<feature type="compositionally biased region" description="Low complexity" evidence="4">
    <location>
        <begin position="64"/>
        <end position="77"/>
    </location>
</feature>
<dbReference type="Pfam" id="PF11819">
    <property type="entry name" value="CUPID"/>
    <property type="match status" value="1"/>
</dbReference>
<keyword evidence="7" id="KW-1185">Reference proteome</keyword>
<evidence type="ECO:0000256" key="4">
    <source>
        <dbReference type="SAM" id="MobiDB-lite"/>
    </source>
</evidence>
<dbReference type="GO" id="GO:0031398">
    <property type="term" value="P:positive regulation of protein ubiquitination"/>
    <property type="evidence" value="ECO:0007669"/>
    <property type="project" value="TreeGrafter"/>
</dbReference>
<dbReference type="STRING" id="8932.A0A2I0M033"/>
<evidence type="ECO:0000256" key="1">
    <source>
        <dbReference type="ARBA" id="ARBA00004496"/>
    </source>
</evidence>
<dbReference type="EMBL" id="AKCR02000055">
    <property type="protein sequence ID" value="PKK23029.1"/>
    <property type="molecule type" value="Genomic_DNA"/>
</dbReference>
<dbReference type="Proteomes" id="UP000053872">
    <property type="component" value="Unassembled WGS sequence"/>
</dbReference>
<comment type="caution">
    <text evidence="6">The sequence shown here is derived from an EMBL/GenBank/DDBJ whole genome shotgun (WGS) entry which is preliminary data.</text>
</comment>
<dbReference type="AlphaFoldDB" id="A0A2I0M033"/>
<dbReference type="InParanoid" id="A0A2I0M033"/>
<comment type="subcellular location">
    <subcellularLocation>
        <location evidence="1">Cytoplasm</location>
    </subcellularLocation>
</comment>
<dbReference type="InterPro" id="IPR021774">
    <property type="entry name" value="CUPID"/>
</dbReference>
<proteinExistence type="predicted"/>
<dbReference type="GO" id="GO:0034334">
    <property type="term" value="P:adherens junction maintenance"/>
    <property type="evidence" value="ECO:0007669"/>
    <property type="project" value="TreeGrafter"/>
</dbReference>
<dbReference type="GO" id="GO:0005737">
    <property type="term" value="C:cytoplasm"/>
    <property type="evidence" value="ECO:0007669"/>
    <property type="project" value="UniProtKB-SubCell"/>
</dbReference>
<dbReference type="PANTHER" id="PTHR16093">
    <property type="entry name" value="COILED-COIL DOMAIN-CONTAINING PROTEIN 120 FAMILY MEMBER"/>
    <property type="match status" value="1"/>
</dbReference>
<feature type="domain" description="Cytohesin Ubiquitin Protein Inducing" evidence="5">
    <location>
        <begin position="16"/>
        <end position="48"/>
    </location>
</feature>
<reference evidence="6 7" key="1">
    <citation type="journal article" date="2013" name="Science">
        <title>Genomic diversity and evolution of the head crest in the rock pigeon.</title>
        <authorList>
            <person name="Shapiro M.D."/>
            <person name="Kronenberg Z."/>
            <person name="Li C."/>
            <person name="Domyan E.T."/>
            <person name="Pan H."/>
            <person name="Campbell M."/>
            <person name="Tan H."/>
            <person name="Huff C.D."/>
            <person name="Hu H."/>
            <person name="Vickrey A.I."/>
            <person name="Nielsen S.C."/>
            <person name="Stringham S.A."/>
            <person name="Hu H."/>
            <person name="Willerslev E."/>
            <person name="Gilbert M.T."/>
            <person name="Yandell M."/>
            <person name="Zhang G."/>
            <person name="Wang J."/>
        </authorList>
    </citation>
    <scope>NUCLEOTIDE SEQUENCE [LARGE SCALE GENOMIC DNA]</scope>
    <source>
        <tissue evidence="6">Blood</tissue>
    </source>
</reference>
<sequence>MGVVEVGGCQACPLQPQDPLSALERDLALQLQIAKAARRLCREENISKGLRKRRGRGGPPAVPAELSTSDESSLSDAILLEEEETQPPGHPTPKDPTEAEGLGSPSAPPSPWQETSLDRPYEKGNKPSVDPGDGETWGSRCYPRSPPVTPAAPGSPSRAASPAPRVGDVPPYRFVPIRTLVLCRQATHLLHGDGAHLLRPDPRTPLWLRRQHLRPLQRLPRHLPGEQQPRRLLPAPPAPTAPRRTRLLPPGCPPLPAACWLPSFPL</sequence>
<name>A0A2I0M033_COLLI</name>
<evidence type="ECO:0000256" key="2">
    <source>
        <dbReference type="ARBA" id="ARBA00022490"/>
    </source>
</evidence>
<protein>
    <submittedName>
        <fullName evidence="6">Uncharacterized protein C1orf106</fullName>
    </submittedName>
</protein>
<keyword evidence="3" id="KW-0175">Coiled coil</keyword>
<feature type="compositionally biased region" description="Low complexity" evidence="4">
    <location>
        <begin position="151"/>
        <end position="165"/>
    </location>
</feature>